<dbReference type="InterPro" id="IPR047571">
    <property type="entry name" value="OCA"/>
</dbReference>
<gene>
    <name evidence="9" type="ORF">Z043_108486</name>
</gene>
<dbReference type="SUPFAM" id="SSF48403">
    <property type="entry name" value="Ankyrin repeat"/>
    <property type="match status" value="1"/>
</dbReference>
<evidence type="ECO:0000256" key="3">
    <source>
        <dbReference type="ARBA" id="ARBA00023043"/>
    </source>
</evidence>
<dbReference type="GO" id="GO:0005634">
    <property type="term" value="C:nucleus"/>
    <property type="evidence" value="ECO:0007669"/>
    <property type="project" value="TreeGrafter"/>
</dbReference>
<evidence type="ECO:0000256" key="6">
    <source>
        <dbReference type="PROSITE-ProRule" id="PRU00023"/>
    </source>
</evidence>
<name>A0A0P7VBL2_SCLFO</name>
<evidence type="ECO:0000256" key="2">
    <source>
        <dbReference type="ARBA" id="ARBA00023015"/>
    </source>
</evidence>
<evidence type="ECO:0000313" key="10">
    <source>
        <dbReference type="Proteomes" id="UP000034805"/>
    </source>
</evidence>
<dbReference type="PANTHER" id="PTHR24124:SF8">
    <property type="entry name" value="OCA DOMAIN-CONTAINING PROTEIN"/>
    <property type="match status" value="1"/>
</dbReference>
<dbReference type="SMART" id="SM00248">
    <property type="entry name" value="ANK"/>
    <property type="match status" value="4"/>
</dbReference>
<reference evidence="9 10" key="1">
    <citation type="submission" date="2015-08" db="EMBL/GenBank/DDBJ databases">
        <title>The genome of the Asian arowana (Scleropages formosus).</title>
        <authorList>
            <person name="Tan M.H."/>
            <person name="Gan H.M."/>
            <person name="Croft L.J."/>
            <person name="Austin C.M."/>
        </authorList>
    </citation>
    <scope>NUCLEOTIDE SEQUENCE [LARGE SCALE GENOMIC DNA]</scope>
    <source>
        <strain evidence="9">Aro1</strain>
    </source>
</reference>
<feature type="domain" description="OCA" evidence="8">
    <location>
        <begin position="84"/>
        <end position="106"/>
    </location>
</feature>
<proteinExistence type="predicted"/>
<dbReference type="PROSITE" id="PS50297">
    <property type="entry name" value="ANK_REP_REGION"/>
    <property type="match status" value="1"/>
</dbReference>
<organism evidence="9 10">
    <name type="scientific">Scleropages formosus</name>
    <name type="common">Asian bonytongue</name>
    <name type="synonym">Osteoglossum formosum</name>
    <dbReference type="NCBI Taxonomy" id="113540"/>
    <lineage>
        <taxon>Eukaryota</taxon>
        <taxon>Metazoa</taxon>
        <taxon>Chordata</taxon>
        <taxon>Craniata</taxon>
        <taxon>Vertebrata</taxon>
        <taxon>Euteleostomi</taxon>
        <taxon>Actinopterygii</taxon>
        <taxon>Neopterygii</taxon>
        <taxon>Teleostei</taxon>
        <taxon>Osteoglossocephala</taxon>
        <taxon>Osteoglossomorpha</taxon>
        <taxon>Osteoglossiformes</taxon>
        <taxon>Osteoglossidae</taxon>
        <taxon>Scleropages</taxon>
    </lineage>
</organism>
<sequence length="519" mass="57984">MFSFGRVRDDGEEGALKMLRPCSGDDVLYPSDRSPIPGEPASHKTEPNSPICALGPSKSFGDGEVFSENDFQETRTPLKDLKSEKRYLGVRVRMPVRDMLRKIRIAKGMDPLAFPGTTGKRSGEKKRVHSSRACRNKMNEKQIRSLEDLSIIVEVLEEDLKASKSREHSREPSSTSVFSGWQEGFRGENFPFQNSVHKCEHGSKPFFPEKHCHPPELSAVYSFSPAPISTVDLAPSSKMWGGCYTDSMEDVFSNTQPLTTLSNRSNEWQEFSPQAPQPYSPTSHTLGGNKEKGWNTCGDWMSGPARDWDGKSFFWFQLQKEETLLRTVSDDDLLAVDHRGRTRLHSAVTQGKRALAFVIAKRMASLNHIDIRDVEGKTALHLSAQRNQHLMIADLLFLGANVNAQDRCGKTCLHLSAENGYFRVLEVLRHSMNDGLYVDVDATDMNGLTALQCAIAALNTCVLELERSVNPNLMRLHTLRKEQLLDTLDSLLHMGSCLESLRSTVNPRNVSAMQGSAVN</sequence>
<feature type="repeat" description="ANK" evidence="6">
    <location>
        <begin position="375"/>
        <end position="407"/>
    </location>
</feature>
<evidence type="ECO:0000256" key="7">
    <source>
        <dbReference type="SAM" id="MobiDB-lite"/>
    </source>
</evidence>
<dbReference type="GO" id="GO:0010468">
    <property type="term" value="P:regulation of gene expression"/>
    <property type="evidence" value="ECO:0007669"/>
    <property type="project" value="TreeGrafter"/>
</dbReference>
<dbReference type="Gene3D" id="1.25.40.20">
    <property type="entry name" value="Ankyrin repeat-containing domain"/>
    <property type="match status" value="1"/>
</dbReference>
<feature type="compositionally biased region" description="Basic residues" evidence="7">
    <location>
        <begin position="123"/>
        <end position="133"/>
    </location>
</feature>
<dbReference type="Pfam" id="PF12796">
    <property type="entry name" value="Ank_2"/>
    <property type="match status" value="1"/>
</dbReference>
<dbReference type="InterPro" id="IPR036770">
    <property type="entry name" value="Ankyrin_rpt-contain_sf"/>
</dbReference>
<evidence type="ECO:0000259" key="8">
    <source>
        <dbReference type="PROSITE" id="PS52003"/>
    </source>
</evidence>
<feature type="region of interest" description="Disordered" evidence="7">
    <location>
        <begin position="114"/>
        <end position="133"/>
    </location>
</feature>
<evidence type="ECO:0000256" key="4">
    <source>
        <dbReference type="ARBA" id="ARBA00023159"/>
    </source>
</evidence>
<keyword evidence="2" id="KW-0805">Transcription regulation</keyword>
<dbReference type="STRING" id="113540.ENSSFOP00015002058"/>
<protein>
    <recommendedName>
        <fullName evidence="8">OCA domain-containing protein</fullName>
    </recommendedName>
</protein>
<dbReference type="GO" id="GO:0003677">
    <property type="term" value="F:DNA binding"/>
    <property type="evidence" value="ECO:0007669"/>
    <property type="project" value="InterPro"/>
</dbReference>
<evidence type="ECO:0000256" key="1">
    <source>
        <dbReference type="ARBA" id="ARBA00022737"/>
    </source>
</evidence>
<keyword evidence="1" id="KW-0677">Repeat</keyword>
<dbReference type="InterPro" id="IPR002110">
    <property type="entry name" value="Ankyrin_rpt"/>
</dbReference>
<accession>A0A0P7VBL2</accession>
<dbReference type="GO" id="GO:0070974">
    <property type="term" value="F:POU domain binding"/>
    <property type="evidence" value="ECO:0007669"/>
    <property type="project" value="InterPro"/>
</dbReference>
<comment type="caution">
    <text evidence="9">The sequence shown here is derived from an EMBL/GenBank/DDBJ whole genome shotgun (WGS) entry which is preliminary data.</text>
</comment>
<dbReference type="AlphaFoldDB" id="A0A0P7VBL2"/>
<dbReference type="PROSITE" id="PS50088">
    <property type="entry name" value="ANK_REPEAT"/>
    <property type="match status" value="1"/>
</dbReference>
<dbReference type="Proteomes" id="UP000034805">
    <property type="component" value="Unassembled WGS sequence"/>
</dbReference>
<dbReference type="PANTHER" id="PTHR24124">
    <property type="entry name" value="ANKYRIN REPEAT FAMILY A"/>
    <property type="match status" value="1"/>
</dbReference>
<keyword evidence="3 6" id="KW-0040">ANK repeat</keyword>
<dbReference type="EMBL" id="JARO02002503">
    <property type="protein sequence ID" value="KPP72508.1"/>
    <property type="molecule type" value="Genomic_DNA"/>
</dbReference>
<keyword evidence="4" id="KW-0010">Activator</keyword>
<dbReference type="PROSITE" id="PS52003">
    <property type="entry name" value="OCA"/>
    <property type="match status" value="1"/>
</dbReference>
<evidence type="ECO:0000313" key="9">
    <source>
        <dbReference type="EMBL" id="KPP72508.1"/>
    </source>
</evidence>
<feature type="region of interest" description="Disordered" evidence="7">
    <location>
        <begin position="1"/>
        <end position="54"/>
    </location>
</feature>
<evidence type="ECO:0000256" key="5">
    <source>
        <dbReference type="ARBA" id="ARBA00023163"/>
    </source>
</evidence>
<keyword evidence="5" id="KW-0804">Transcription</keyword>